<organism evidence="2 3">
    <name type="scientific">Elysia crispata</name>
    <name type="common">lettuce slug</name>
    <dbReference type="NCBI Taxonomy" id="231223"/>
    <lineage>
        <taxon>Eukaryota</taxon>
        <taxon>Metazoa</taxon>
        <taxon>Spiralia</taxon>
        <taxon>Lophotrochozoa</taxon>
        <taxon>Mollusca</taxon>
        <taxon>Gastropoda</taxon>
        <taxon>Heterobranchia</taxon>
        <taxon>Euthyneura</taxon>
        <taxon>Panpulmonata</taxon>
        <taxon>Sacoglossa</taxon>
        <taxon>Placobranchoidea</taxon>
        <taxon>Plakobranchidae</taxon>
        <taxon>Elysia</taxon>
    </lineage>
</organism>
<accession>A0AAE0Y9D6</accession>
<reference evidence="2" key="1">
    <citation type="journal article" date="2023" name="G3 (Bethesda)">
        <title>A reference genome for the long-term kleptoplast-retaining sea slug Elysia crispata morphotype clarki.</title>
        <authorList>
            <person name="Eastman K.E."/>
            <person name="Pendleton A.L."/>
            <person name="Shaikh M.A."/>
            <person name="Suttiyut T."/>
            <person name="Ogas R."/>
            <person name="Tomko P."/>
            <person name="Gavelis G."/>
            <person name="Widhalm J.R."/>
            <person name="Wisecaver J.H."/>
        </authorList>
    </citation>
    <scope>NUCLEOTIDE SEQUENCE</scope>
    <source>
        <strain evidence="2">ECLA1</strain>
    </source>
</reference>
<dbReference type="AlphaFoldDB" id="A0AAE0Y9D6"/>
<evidence type="ECO:0000256" key="1">
    <source>
        <dbReference type="SAM" id="MobiDB-lite"/>
    </source>
</evidence>
<feature type="region of interest" description="Disordered" evidence="1">
    <location>
        <begin position="159"/>
        <end position="191"/>
    </location>
</feature>
<gene>
    <name evidence="2" type="ORF">RRG08_019272</name>
</gene>
<feature type="compositionally biased region" description="Polar residues" evidence="1">
    <location>
        <begin position="172"/>
        <end position="185"/>
    </location>
</feature>
<evidence type="ECO:0000313" key="3">
    <source>
        <dbReference type="Proteomes" id="UP001283361"/>
    </source>
</evidence>
<keyword evidence="3" id="KW-1185">Reference proteome</keyword>
<dbReference type="Proteomes" id="UP001283361">
    <property type="component" value="Unassembled WGS sequence"/>
</dbReference>
<comment type="caution">
    <text evidence="2">The sequence shown here is derived from an EMBL/GenBank/DDBJ whole genome shotgun (WGS) entry which is preliminary data.</text>
</comment>
<name>A0AAE0Y9D6_9GAST</name>
<proteinExistence type="predicted"/>
<protein>
    <submittedName>
        <fullName evidence="2">Uncharacterized protein</fullName>
    </submittedName>
</protein>
<evidence type="ECO:0000313" key="2">
    <source>
        <dbReference type="EMBL" id="KAK3737781.1"/>
    </source>
</evidence>
<dbReference type="EMBL" id="JAWDGP010006617">
    <property type="protein sequence ID" value="KAK3737781.1"/>
    <property type="molecule type" value="Genomic_DNA"/>
</dbReference>
<sequence>MGKRRKTSGALISRPAVPTEFKESMVRIPSDTPDGEAGEIISFFLQNDGRNSMAPDRAAGVIERYEARIPVRRVAASYIYVAEEGTKVWKVVANANTIPLIYFSLSYFQVGRGRRQTTNKGNYCFLHSRLQLRDDQAPYQLWPSNKSSGHQALHTPNIDSRACMQRPGDNKLTPNSENLSSQYSGTGIKKRKREDLDQNKIYLLNGVHPGYHEINVNKPQSSCFDFSQLEAF</sequence>